<sequence>MIVIFFKSCTLRKMDLLGFIRRADLTTDVRDIIFRMKWNRSLKEKLEAAPDENHVSMTVAEAIEFFETLHQLIVRPSLSTTNARPATPPPRLSITPPPEGKLIDIDI</sequence>
<proteinExistence type="predicted"/>
<dbReference type="KEGG" id="vg:30685006"/>
<dbReference type="EMBL" id="KX151395">
    <property type="protein sequence ID" value="APO13886.1"/>
    <property type="molecule type" value="Genomic_DNA"/>
</dbReference>
<evidence type="ECO:0000256" key="1">
    <source>
        <dbReference type="SAM" id="MobiDB-lite"/>
    </source>
</evidence>
<evidence type="ECO:0000313" key="2">
    <source>
        <dbReference type="EMBL" id="APO13886.1"/>
    </source>
</evidence>
<feature type="region of interest" description="Disordered" evidence="1">
    <location>
        <begin position="80"/>
        <end position="99"/>
    </location>
</feature>
<feature type="compositionally biased region" description="Pro residues" evidence="1">
    <location>
        <begin position="86"/>
        <end position="99"/>
    </location>
</feature>
<accession>A0A1L5JGX6</accession>
<reference evidence="2 3" key="1">
    <citation type="submission" date="2016-04" db="EMBL/GenBank/DDBJ databases">
        <title>Sequence analysis of the Plodia interpunctella granulovirus genome: Discovery of an unusual inhibitor-of-apoptosis (IAP) gene.</title>
        <authorList>
            <person name="Harrison R.L."/>
            <person name="Rowley D.L."/>
            <person name="Funk C.J."/>
        </authorList>
    </citation>
    <scope>NUCLEOTIDE SEQUENCE [LARGE SCALE GENOMIC DNA]</scope>
    <source>
        <strain evidence="2">Cambridge</strain>
    </source>
</reference>
<protein>
    <submittedName>
        <fullName evidence="2">PP78/83</fullName>
    </submittedName>
</protein>
<dbReference type="RefSeq" id="YP_009330134.1">
    <property type="nucleotide sequence ID" value="NC_032255.1"/>
</dbReference>
<keyword evidence="3" id="KW-1185">Reference proteome</keyword>
<name>A0A1L5JGX6_9BBAC</name>
<dbReference type="GeneID" id="30685006"/>
<organism evidence="2 3">
    <name type="scientific">Plodia interpunctella granulovirus</name>
    <dbReference type="NCBI Taxonomy" id="262175"/>
    <lineage>
        <taxon>Viruses</taxon>
        <taxon>Viruses incertae sedis</taxon>
        <taxon>Naldaviricetes</taxon>
        <taxon>Lefavirales</taxon>
        <taxon>Baculoviridae</taxon>
        <taxon>Betabaculovirus</taxon>
        <taxon>Betabaculovirus plinterpunctellae</taxon>
    </lineage>
</organism>
<dbReference type="Proteomes" id="UP000204293">
    <property type="component" value="Segment"/>
</dbReference>
<dbReference type="OrthoDB" id="28204at10239"/>
<evidence type="ECO:0000313" key="3">
    <source>
        <dbReference type="Proteomes" id="UP000204293"/>
    </source>
</evidence>